<dbReference type="RefSeq" id="WP_004601013.1">
    <property type="nucleotide sequence ID" value="NZ_JH815194.1"/>
</dbReference>
<keyword evidence="3" id="KW-1185">Reference proteome</keyword>
<dbReference type="AlphaFoldDB" id="K0YEY7"/>
<dbReference type="HOGENOM" id="CLU_060550_0_0_11"/>
<sequence>MSDREHLFVVPEPPEGEPEQPEPEQAANPGQAPGPDQGPPPPEVARAFGADGEPEPLGPAWDNGWLVGQVALARSVGPLTGWSCRVREKLTVPGLRIARPVRATDGRFQAAGWRASAYTPGERSARVDEAAAAALRLDKALAGQPAPEPVSVDDRFSRAAEAAFAIGPGDPIEPDLGGAVADGLNLDLLGELAAAMRPLTGPNQLCHADLLACVVFRGDEPPTVTDLVAAWHPFGYSAAQVIADGLIVGAVDERIVDRFSFVPELDQLVLRAVAYRIYVDALGERPNPARPAAFRRVVSALLSGGAATL</sequence>
<dbReference type="PATRIC" id="fig|883169.3.peg.1084"/>
<dbReference type="STRING" id="29321.AAV33_08000"/>
<evidence type="ECO:0000313" key="2">
    <source>
        <dbReference type="EMBL" id="EJZ81951.1"/>
    </source>
</evidence>
<feature type="region of interest" description="Disordered" evidence="1">
    <location>
        <begin position="1"/>
        <end position="60"/>
    </location>
</feature>
<proteinExistence type="predicted"/>
<dbReference type="InterPro" id="IPR013402">
    <property type="entry name" value="CHP02569"/>
</dbReference>
<name>K0YEY7_9CORY</name>
<reference evidence="2 3" key="1">
    <citation type="submission" date="2012-08" db="EMBL/GenBank/DDBJ databases">
        <title>The Genome Sequence of Turicella otitidis ATCC 51513.</title>
        <authorList>
            <consortium name="The Broad Institute Genome Sequencing Platform"/>
            <person name="Earl A."/>
            <person name="Ward D."/>
            <person name="Feldgarden M."/>
            <person name="Gevers D."/>
            <person name="Huys G."/>
            <person name="Walker B."/>
            <person name="Young S.K."/>
            <person name="Zeng Q."/>
            <person name="Gargeya S."/>
            <person name="Fitzgerald M."/>
            <person name="Haas B."/>
            <person name="Abouelleil A."/>
            <person name="Alvarado L."/>
            <person name="Arachchi H.M."/>
            <person name="Berlin A.M."/>
            <person name="Chapman S.B."/>
            <person name="Goldberg J."/>
            <person name="Griggs A."/>
            <person name="Gujja S."/>
            <person name="Hansen M."/>
            <person name="Howarth C."/>
            <person name="Imamovic A."/>
            <person name="Larimer J."/>
            <person name="McCowen C."/>
            <person name="Montmayeur A."/>
            <person name="Murphy C."/>
            <person name="Neiman D."/>
            <person name="Pearson M."/>
            <person name="Priest M."/>
            <person name="Roberts A."/>
            <person name="Saif S."/>
            <person name="Shea T."/>
            <person name="Sisk P."/>
            <person name="Sykes S."/>
            <person name="Wortman J."/>
            <person name="Nusbaum C."/>
            <person name="Birren B."/>
        </authorList>
    </citation>
    <scope>NUCLEOTIDE SEQUENCE [LARGE SCALE GENOMIC DNA]</scope>
    <source>
        <strain evidence="2 3">ATCC 51513</strain>
    </source>
</reference>
<dbReference type="EMBL" id="AHAE01000049">
    <property type="protein sequence ID" value="EJZ81951.1"/>
    <property type="molecule type" value="Genomic_DNA"/>
</dbReference>
<comment type="caution">
    <text evidence="2">The sequence shown here is derived from an EMBL/GenBank/DDBJ whole genome shotgun (WGS) entry which is preliminary data.</text>
</comment>
<feature type="compositionally biased region" description="Low complexity" evidence="1">
    <location>
        <begin position="23"/>
        <end position="35"/>
    </location>
</feature>
<dbReference type="Proteomes" id="UP000006078">
    <property type="component" value="Unassembled WGS sequence"/>
</dbReference>
<dbReference type="eggNOG" id="COG2334">
    <property type="taxonomic scope" value="Bacteria"/>
</dbReference>
<evidence type="ECO:0000256" key="1">
    <source>
        <dbReference type="SAM" id="MobiDB-lite"/>
    </source>
</evidence>
<accession>K0YEY7</accession>
<evidence type="ECO:0000313" key="3">
    <source>
        <dbReference type="Proteomes" id="UP000006078"/>
    </source>
</evidence>
<dbReference type="OrthoDB" id="4427130at2"/>
<gene>
    <name evidence="2" type="ORF">HMPREF9719_01123</name>
</gene>
<protein>
    <submittedName>
        <fullName evidence="2">TIGR02569 family protein</fullName>
    </submittedName>
</protein>
<dbReference type="NCBIfam" id="TIGR02569">
    <property type="entry name" value="TIGR02569_actnb"/>
    <property type="match status" value="1"/>
</dbReference>
<organism evidence="2 3">
    <name type="scientific">Corynebacterium otitidis ATCC 51513</name>
    <dbReference type="NCBI Taxonomy" id="883169"/>
    <lineage>
        <taxon>Bacteria</taxon>
        <taxon>Bacillati</taxon>
        <taxon>Actinomycetota</taxon>
        <taxon>Actinomycetes</taxon>
        <taxon>Mycobacteriales</taxon>
        <taxon>Corynebacteriaceae</taxon>
        <taxon>Corynebacterium</taxon>
    </lineage>
</organism>